<dbReference type="PROSITE" id="PS51873">
    <property type="entry name" value="TRIAD"/>
    <property type="match status" value="1"/>
</dbReference>
<dbReference type="GO" id="GO:0008270">
    <property type="term" value="F:zinc ion binding"/>
    <property type="evidence" value="ECO:0007669"/>
    <property type="project" value="UniProtKB-KW"/>
</dbReference>
<dbReference type="InterPro" id="IPR044066">
    <property type="entry name" value="TRIAD_supradom"/>
</dbReference>
<feature type="domain" description="RING-type" evidence="7">
    <location>
        <begin position="69"/>
        <end position="295"/>
    </location>
</feature>
<reference evidence="9" key="1">
    <citation type="submission" date="2025-08" db="UniProtKB">
        <authorList>
            <consortium name="RefSeq"/>
        </authorList>
    </citation>
    <scope>IDENTIFICATION</scope>
    <source>
        <tissue evidence="9">Muscle</tissue>
    </source>
</reference>
<evidence type="ECO:0000256" key="4">
    <source>
        <dbReference type="ARBA" id="ARBA00022771"/>
    </source>
</evidence>
<evidence type="ECO:0000313" key="9">
    <source>
        <dbReference type="RefSeq" id="XP_010774081.1"/>
    </source>
</evidence>
<gene>
    <name evidence="9" type="primary">LOC104949417</name>
</gene>
<keyword evidence="2" id="KW-0479">Metal-binding</keyword>
<evidence type="ECO:0000256" key="6">
    <source>
        <dbReference type="ARBA" id="ARBA00022833"/>
    </source>
</evidence>
<keyword evidence="1" id="KW-0808">Transferase</keyword>
<protein>
    <submittedName>
        <fullName evidence="9">E3 ubiquitin-protein ligase ARIH2-like</fullName>
    </submittedName>
</protein>
<accession>A0A6I9NHS4</accession>
<name>A0A6I9NHS4_9TELE</name>
<dbReference type="GeneID" id="104949417"/>
<keyword evidence="6" id="KW-0862">Zinc</keyword>
<proteinExistence type="predicted"/>
<evidence type="ECO:0000256" key="2">
    <source>
        <dbReference type="ARBA" id="ARBA00022723"/>
    </source>
</evidence>
<dbReference type="KEGG" id="ncc:104949417"/>
<dbReference type="Gene3D" id="1.20.120.1750">
    <property type="match status" value="2"/>
</dbReference>
<organism evidence="8 9">
    <name type="scientific">Notothenia coriiceps</name>
    <name type="common">black rockcod</name>
    <dbReference type="NCBI Taxonomy" id="8208"/>
    <lineage>
        <taxon>Eukaryota</taxon>
        <taxon>Metazoa</taxon>
        <taxon>Chordata</taxon>
        <taxon>Craniata</taxon>
        <taxon>Vertebrata</taxon>
        <taxon>Euteleostomi</taxon>
        <taxon>Actinopterygii</taxon>
        <taxon>Neopterygii</taxon>
        <taxon>Teleostei</taxon>
        <taxon>Neoteleostei</taxon>
        <taxon>Acanthomorphata</taxon>
        <taxon>Eupercaria</taxon>
        <taxon>Perciformes</taxon>
        <taxon>Notothenioidei</taxon>
        <taxon>Nototheniidae</taxon>
        <taxon>Notothenia</taxon>
    </lineage>
</organism>
<dbReference type="Proteomes" id="UP000504611">
    <property type="component" value="Unplaced"/>
</dbReference>
<keyword evidence="4" id="KW-0863">Zinc-finger</keyword>
<keyword evidence="5" id="KW-0833">Ubl conjugation pathway</keyword>
<evidence type="ECO:0000256" key="3">
    <source>
        <dbReference type="ARBA" id="ARBA00022737"/>
    </source>
</evidence>
<dbReference type="OrthoDB" id="419317at2759"/>
<sequence>MGGKLSAPRRERINERQCIRDIWTHEDVSGFNERFVGCEDELSSGESSWTETKEKCYDPQDATFTFVEGDDNLDFLCEDYKSLRAKMSCGHAVTPMSLTIWCRYLLDSGECNFVCGQTDCDVEWPFEEVCKMALLTEEELEYFEKTVFSNAAKDYLGVKSCPGCSSRVVRSDLHDLCVQCPVCTARRRRGYQFCWQCLKKWKGPAPRSDHCANRDCQNPLDILRNCPDITFEDVEGVSGCPSIRACPTCGLLVEHNRTQCKSVFCARCKVEFCFVCLKLAEECVDEDDISSLYRLCPSSTEADLRTRVRGHNSVISLKIIINVTGTSS</sequence>
<dbReference type="SUPFAM" id="SSF57850">
    <property type="entry name" value="RING/U-box"/>
    <property type="match status" value="2"/>
</dbReference>
<evidence type="ECO:0000313" key="8">
    <source>
        <dbReference type="Proteomes" id="UP000504611"/>
    </source>
</evidence>
<dbReference type="AlphaFoldDB" id="A0A6I9NHS4"/>
<dbReference type="RefSeq" id="XP_010774081.1">
    <property type="nucleotide sequence ID" value="XM_010775779.1"/>
</dbReference>
<dbReference type="GO" id="GO:0016740">
    <property type="term" value="F:transferase activity"/>
    <property type="evidence" value="ECO:0007669"/>
    <property type="project" value="UniProtKB-KW"/>
</dbReference>
<evidence type="ECO:0000259" key="7">
    <source>
        <dbReference type="PROSITE" id="PS51873"/>
    </source>
</evidence>
<keyword evidence="8" id="KW-1185">Reference proteome</keyword>
<keyword evidence="3" id="KW-0677">Repeat</keyword>
<evidence type="ECO:0000256" key="1">
    <source>
        <dbReference type="ARBA" id="ARBA00022679"/>
    </source>
</evidence>
<evidence type="ECO:0000256" key="5">
    <source>
        <dbReference type="ARBA" id="ARBA00022786"/>
    </source>
</evidence>